<keyword evidence="1" id="KW-0175">Coiled coil</keyword>
<comment type="caution">
    <text evidence="2">The sequence shown here is derived from an EMBL/GenBank/DDBJ whole genome shotgun (WGS) entry which is preliminary data.</text>
</comment>
<dbReference type="EMBL" id="CAXDID020000090">
    <property type="protein sequence ID" value="CAL6022261.1"/>
    <property type="molecule type" value="Genomic_DNA"/>
</dbReference>
<name>A0AA86PIK5_9EUKA</name>
<dbReference type="Proteomes" id="UP001642409">
    <property type="component" value="Unassembled WGS sequence"/>
</dbReference>
<dbReference type="AlphaFoldDB" id="A0AA86PIK5"/>
<gene>
    <name evidence="2" type="ORF">HINF_LOCUS26803</name>
    <name evidence="3" type="ORF">HINF_LOCUS28567</name>
</gene>
<accession>A0AA86PIK5</accession>
<reference evidence="3 4" key="2">
    <citation type="submission" date="2024-07" db="EMBL/GenBank/DDBJ databases">
        <authorList>
            <person name="Akdeniz Z."/>
        </authorList>
    </citation>
    <scope>NUCLEOTIDE SEQUENCE [LARGE SCALE GENOMIC DNA]</scope>
</reference>
<keyword evidence="4" id="KW-1185">Reference proteome</keyword>
<proteinExistence type="predicted"/>
<evidence type="ECO:0000313" key="4">
    <source>
        <dbReference type="Proteomes" id="UP001642409"/>
    </source>
</evidence>
<evidence type="ECO:0000313" key="3">
    <source>
        <dbReference type="EMBL" id="CAL6022261.1"/>
    </source>
</evidence>
<evidence type="ECO:0000313" key="2">
    <source>
        <dbReference type="EMBL" id="CAI9939158.1"/>
    </source>
</evidence>
<feature type="coiled-coil region" evidence="1">
    <location>
        <begin position="67"/>
        <end position="121"/>
    </location>
</feature>
<protein>
    <submittedName>
        <fullName evidence="3">Hypothetical_protein</fullName>
    </submittedName>
</protein>
<dbReference type="EMBL" id="CATOUU010000660">
    <property type="protein sequence ID" value="CAI9939158.1"/>
    <property type="molecule type" value="Genomic_DNA"/>
</dbReference>
<evidence type="ECO:0000256" key="1">
    <source>
        <dbReference type="SAM" id="Coils"/>
    </source>
</evidence>
<organism evidence="2">
    <name type="scientific">Hexamita inflata</name>
    <dbReference type="NCBI Taxonomy" id="28002"/>
    <lineage>
        <taxon>Eukaryota</taxon>
        <taxon>Metamonada</taxon>
        <taxon>Diplomonadida</taxon>
        <taxon>Hexamitidae</taxon>
        <taxon>Hexamitinae</taxon>
        <taxon>Hexamita</taxon>
    </lineage>
</organism>
<sequence length="143" mass="17372">MTNQEQDWILIVTKQQCKQTPTRRERLTKGIEEQKQLFVEDQLTDSRISEATRSTKDCSSRLKSRVMQAITVSAQQLDNERQQLADRILREEEQREAEQRKNKLQQQKRLLKRNIRRQRMQYLHQSLRQDAQFKLNTWSRFKL</sequence>
<reference evidence="2" key="1">
    <citation type="submission" date="2023-06" db="EMBL/GenBank/DDBJ databases">
        <authorList>
            <person name="Kurt Z."/>
        </authorList>
    </citation>
    <scope>NUCLEOTIDE SEQUENCE</scope>
</reference>